<evidence type="ECO:0000313" key="4">
    <source>
        <dbReference type="Proteomes" id="UP000799770"/>
    </source>
</evidence>
<dbReference type="PANTHER" id="PTHR37945:SF1">
    <property type="entry name" value="EXTRACELLULAR TUNGSTATE BINDING PROTEIN"/>
    <property type="match status" value="1"/>
</dbReference>
<reference evidence="3" key="1">
    <citation type="journal article" date="2020" name="Stud. Mycol.">
        <title>101 Dothideomycetes genomes: a test case for predicting lifestyles and emergence of pathogens.</title>
        <authorList>
            <person name="Haridas S."/>
            <person name="Albert R."/>
            <person name="Binder M."/>
            <person name="Bloem J."/>
            <person name="Labutti K."/>
            <person name="Salamov A."/>
            <person name="Andreopoulos B."/>
            <person name="Baker S."/>
            <person name="Barry K."/>
            <person name="Bills G."/>
            <person name="Bluhm B."/>
            <person name="Cannon C."/>
            <person name="Castanera R."/>
            <person name="Culley D."/>
            <person name="Daum C."/>
            <person name="Ezra D."/>
            <person name="Gonzalez J."/>
            <person name="Henrissat B."/>
            <person name="Kuo A."/>
            <person name="Liang C."/>
            <person name="Lipzen A."/>
            <person name="Lutzoni F."/>
            <person name="Magnuson J."/>
            <person name="Mondo S."/>
            <person name="Nolan M."/>
            <person name="Ohm R."/>
            <person name="Pangilinan J."/>
            <person name="Park H.-J."/>
            <person name="Ramirez L."/>
            <person name="Alfaro M."/>
            <person name="Sun H."/>
            <person name="Tritt A."/>
            <person name="Yoshinaga Y."/>
            <person name="Zwiers L.-H."/>
            <person name="Turgeon B."/>
            <person name="Goodwin S."/>
            <person name="Spatafora J."/>
            <person name="Crous P."/>
            <person name="Grigoriev I."/>
        </authorList>
    </citation>
    <scope>NUCLEOTIDE SEQUENCE</scope>
    <source>
        <strain evidence="3">CBS 627.86</strain>
    </source>
</reference>
<name>A0A6A5Z2K3_9PLEO</name>
<accession>A0A6A5Z2K3</accession>
<sequence>MVAAHLSAFLLALASVSRCINALVEPTAVYDGGFNMTESPIRLRIATGGAGQQGLVKALADAWIRESVGNGSEPFRVAWILSDTTFTIKNLQSGDADVGITYNPDAERIAGQQGIIDPKTFYLFRDHFLIAGPPEDPAKISNIKDVDTIFATLFQSADKNAANTTIPTRFLSRFDKSATNIKESQLWLRVGQVPWSIAYSTWYHQYIAFPLQALTAAINLKEYTLTDRATYLSLPTELANRTNIFKAATDELSDPLLNPGHLLIGKKAQNETLAYEFADWATGCSGQNVVVGFKKNGEQLYSGAPSIDEGPAQHSKAC</sequence>
<dbReference type="EMBL" id="ML977329">
    <property type="protein sequence ID" value="KAF2113087.1"/>
    <property type="molecule type" value="Genomic_DNA"/>
</dbReference>
<dbReference type="InterPro" id="IPR024370">
    <property type="entry name" value="PBP_domain"/>
</dbReference>
<keyword evidence="4" id="KW-1185">Reference proteome</keyword>
<dbReference type="Proteomes" id="UP000799770">
    <property type="component" value="Unassembled WGS sequence"/>
</dbReference>
<dbReference type="SUPFAM" id="SSF53850">
    <property type="entry name" value="Periplasmic binding protein-like II"/>
    <property type="match status" value="1"/>
</dbReference>
<organism evidence="3 4">
    <name type="scientific">Lophiotrema nucula</name>
    <dbReference type="NCBI Taxonomy" id="690887"/>
    <lineage>
        <taxon>Eukaryota</taxon>
        <taxon>Fungi</taxon>
        <taxon>Dikarya</taxon>
        <taxon>Ascomycota</taxon>
        <taxon>Pezizomycotina</taxon>
        <taxon>Dothideomycetes</taxon>
        <taxon>Pleosporomycetidae</taxon>
        <taxon>Pleosporales</taxon>
        <taxon>Lophiotremataceae</taxon>
        <taxon>Lophiotrema</taxon>
    </lineage>
</organism>
<dbReference type="Gene3D" id="3.40.190.10">
    <property type="entry name" value="Periplasmic binding protein-like II"/>
    <property type="match status" value="2"/>
</dbReference>
<evidence type="ECO:0000313" key="3">
    <source>
        <dbReference type="EMBL" id="KAF2113087.1"/>
    </source>
</evidence>
<gene>
    <name evidence="3" type="ORF">BDV96DRAFT_150980</name>
</gene>
<dbReference type="AlphaFoldDB" id="A0A6A5Z2K3"/>
<keyword evidence="1" id="KW-0732">Signal</keyword>
<feature type="chain" id="PRO_5025692189" evidence="1">
    <location>
        <begin position="23"/>
        <end position="318"/>
    </location>
</feature>
<proteinExistence type="predicted"/>
<protein>
    <submittedName>
        <fullName evidence="3">Extracellular solute-binding protein family 1</fullName>
    </submittedName>
</protein>
<evidence type="ECO:0000256" key="1">
    <source>
        <dbReference type="SAM" id="SignalP"/>
    </source>
</evidence>
<evidence type="ECO:0000259" key="2">
    <source>
        <dbReference type="Pfam" id="PF12849"/>
    </source>
</evidence>
<feature type="domain" description="PBP" evidence="2">
    <location>
        <begin position="37"/>
        <end position="282"/>
    </location>
</feature>
<dbReference type="OrthoDB" id="10260248at2759"/>
<dbReference type="PANTHER" id="PTHR37945">
    <property type="entry name" value="EXTRACELLULAR TUNGSTATE BINDING PROTEIN"/>
    <property type="match status" value="1"/>
</dbReference>
<dbReference type="InterPro" id="IPR052738">
    <property type="entry name" value="ABC-Tungstate_binding"/>
</dbReference>
<dbReference type="Pfam" id="PF12849">
    <property type="entry name" value="PBP_like_2"/>
    <property type="match status" value="1"/>
</dbReference>
<feature type="signal peptide" evidence="1">
    <location>
        <begin position="1"/>
        <end position="22"/>
    </location>
</feature>